<dbReference type="OrthoDB" id="887091at2"/>
<accession>A0A1G1SZX8</accession>
<dbReference type="PANTHER" id="PTHR46889:SF4">
    <property type="entry name" value="TRANSPOSASE INSO FOR INSERTION SEQUENCE ELEMENT IS911B-RELATED"/>
    <property type="match status" value="1"/>
</dbReference>
<dbReference type="EMBL" id="MDZC01000075">
    <property type="protein sequence ID" value="OGX84184.1"/>
    <property type="molecule type" value="Genomic_DNA"/>
</dbReference>
<dbReference type="InterPro" id="IPR050900">
    <property type="entry name" value="Transposase_IS3/IS150/IS904"/>
</dbReference>
<name>A0A1G1SZX8_9BACT</name>
<comment type="caution">
    <text evidence="2">The sequence shown here is derived from an EMBL/GenBank/DDBJ whole genome shotgun (WGS) entry which is preliminary data.</text>
</comment>
<sequence length="91" mass="10678">MLYDHQALRSQSRRGDCYDNAQAESLWSRLKTEVLELREWPVFADLADAQASVADYFDYYNHDRLHSSIDYQTPYHTHQQILQNTALNCPA</sequence>
<organism evidence="2 3">
    <name type="scientific">Hymenobacter glacialis</name>
    <dbReference type="NCBI Taxonomy" id="1908236"/>
    <lineage>
        <taxon>Bacteria</taxon>
        <taxon>Pseudomonadati</taxon>
        <taxon>Bacteroidota</taxon>
        <taxon>Cytophagia</taxon>
        <taxon>Cytophagales</taxon>
        <taxon>Hymenobacteraceae</taxon>
        <taxon>Hymenobacter</taxon>
    </lineage>
</organism>
<dbReference type="InterPro" id="IPR001584">
    <property type="entry name" value="Integrase_cat-core"/>
</dbReference>
<proteinExistence type="predicted"/>
<dbReference type="GO" id="GO:0015074">
    <property type="term" value="P:DNA integration"/>
    <property type="evidence" value="ECO:0007669"/>
    <property type="project" value="InterPro"/>
</dbReference>
<dbReference type="Proteomes" id="UP000177791">
    <property type="component" value="Unassembled WGS sequence"/>
</dbReference>
<dbReference type="GO" id="GO:0003676">
    <property type="term" value="F:nucleic acid binding"/>
    <property type="evidence" value="ECO:0007669"/>
    <property type="project" value="InterPro"/>
</dbReference>
<reference evidence="2 3" key="1">
    <citation type="submission" date="2016-08" db="EMBL/GenBank/DDBJ databases">
        <title>Hymenobacter coccineus sp. nov., Hymenobacter lapidarius sp. nov. and Hymenobacter glacialis sp. nov., isolated from Antarctic soil.</title>
        <authorList>
            <person name="Sedlacek I."/>
            <person name="Kralova S."/>
            <person name="Kyrova K."/>
            <person name="Maslanova I."/>
            <person name="Stankova E."/>
            <person name="Vrbovska V."/>
            <person name="Nemec M."/>
            <person name="Bartak M."/>
            <person name="Svec P."/>
            <person name="Busse H.-J."/>
            <person name="Pantucek R."/>
        </authorList>
    </citation>
    <scope>NUCLEOTIDE SEQUENCE [LARGE SCALE GENOMIC DNA]</scope>
    <source>
        <strain evidence="2 3">CCM 8648</strain>
    </source>
</reference>
<keyword evidence="3" id="KW-1185">Reference proteome</keyword>
<feature type="domain" description="Integrase catalytic" evidence="1">
    <location>
        <begin position="11"/>
        <end position="74"/>
    </location>
</feature>
<dbReference type="RefSeq" id="WP_070735171.1">
    <property type="nucleotide sequence ID" value="NZ_MDZC01000075.1"/>
</dbReference>
<protein>
    <recommendedName>
        <fullName evidence="1">Integrase catalytic domain-containing protein</fullName>
    </recommendedName>
</protein>
<dbReference type="PANTHER" id="PTHR46889">
    <property type="entry name" value="TRANSPOSASE INSF FOR INSERTION SEQUENCE IS3B-RELATED"/>
    <property type="match status" value="1"/>
</dbReference>
<dbReference type="Pfam" id="PF13683">
    <property type="entry name" value="rve_3"/>
    <property type="match status" value="1"/>
</dbReference>
<dbReference type="InterPro" id="IPR036397">
    <property type="entry name" value="RNaseH_sf"/>
</dbReference>
<dbReference type="Gene3D" id="3.30.420.10">
    <property type="entry name" value="Ribonuclease H-like superfamily/Ribonuclease H"/>
    <property type="match status" value="1"/>
</dbReference>
<evidence type="ECO:0000259" key="1">
    <source>
        <dbReference type="Pfam" id="PF13683"/>
    </source>
</evidence>
<dbReference type="InterPro" id="IPR012337">
    <property type="entry name" value="RNaseH-like_sf"/>
</dbReference>
<evidence type="ECO:0000313" key="2">
    <source>
        <dbReference type="EMBL" id="OGX84184.1"/>
    </source>
</evidence>
<evidence type="ECO:0000313" key="3">
    <source>
        <dbReference type="Proteomes" id="UP000177791"/>
    </source>
</evidence>
<dbReference type="STRING" id="1908236.BEN48_16450"/>
<gene>
    <name evidence="2" type="ORF">BEN48_16450</name>
</gene>
<dbReference type="AlphaFoldDB" id="A0A1G1SZX8"/>
<dbReference type="SUPFAM" id="SSF53098">
    <property type="entry name" value="Ribonuclease H-like"/>
    <property type="match status" value="1"/>
</dbReference>